<evidence type="ECO:0000256" key="6">
    <source>
        <dbReference type="PROSITE-ProRule" id="PRU00042"/>
    </source>
</evidence>
<feature type="region of interest" description="Disordered" evidence="7">
    <location>
        <begin position="192"/>
        <end position="216"/>
    </location>
</feature>
<dbReference type="AlphaFoldDB" id="A0A5A9NCA3"/>
<evidence type="ECO:0000256" key="5">
    <source>
        <dbReference type="ARBA" id="ARBA00023242"/>
    </source>
</evidence>
<keyword evidence="3 6" id="KW-0863">Zinc-finger</keyword>
<evidence type="ECO:0000259" key="8">
    <source>
        <dbReference type="PROSITE" id="PS50157"/>
    </source>
</evidence>
<proteinExistence type="predicted"/>
<evidence type="ECO:0000313" key="10">
    <source>
        <dbReference type="Proteomes" id="UP000324632"/>
    </source>
</evidence>
<dbReference type="PANTHER" id="PTHR24377">
    <property type="entry name" value="IP01015P-RELATED"/>
    <property type="match status" value="1"/>
</dbReference>
<feature type="region of interest" description="Disordered" evidence="7">
    <location>
        <begin position="247"/>
        <end position="277"/>
    </location>
</feature>
<sequence>MSTSTGEKQECDTKTSCGGNIMDSLPFKRYETQDDQLFAQPRPVPSSLSRLAELISHFQYKPKQQQPSSSTCKDCGQTFPNLDSLVAHQESEHALQKLHCCQRCGQKFALLSSIQLHICPDSSSTCQACRGEPQWGCPCPTCGAEPLGAFFSKEPIFDNNNSPYVCAPCGLAFSLKQELLYHQQAGECQPADLNPSSSAASPTASYTSSPPSPPCTRASPSACTLCARTFRSAAGLACHTRFHEKKHQRENIIAKPKRNSKGETTRRRQRGETGSSKKFKCRSCDKVFPLTSLLYLHREEEHRREKLIAKPQRNSRRETFPCLHCEKVFLHHSTRSAHFRHYSAHHEAHLALSSKAAKAELNPKAVNGSTLLKHVKQKRGRPRRIQPALTEEEVETGDRSQPVLKAHEKVPQPADTCRCCSVCTGGITLSEIPEACDQNVYHCVPCAEAFIALETFLEHCQKHLIREREEDEDLLSD</sequence>
<dbReference type="Proteomes" id="UP000324632">
    <property type="component" value="Chromosome 20"/>
</dbReference>
<feature type="compositionally biased region" description="Low complexity" evidence="7">
    <location>
        <begin position="195"/>
        <end position="216"/>
    </location>
</feature>
<keyword evidence="4" id="KW-0862">Zinc</keyword>
<feature type="domain" description="C2H2-type" evidence="8">
    <location>
        <begin position="221"/>
        <end position="248"/>
    </location>
</feature>
<dbReference type="InterPro" id="IPR036236">
    <property type="entry name" value="Znf_C2H2_sf"/>
</dbReference>
<evidence type="ECO:0000256" key="4">
    <source>
        <dbReference type="ARBA" id="ARBA00022833"/>
    </source>
</evidence>
<evidence type="ECO:0000256" key="3">
    <source>
        <dbReference type="ARBA" id="ARBA00022771"/>
    </source>
</evidence>
<gene>
    <name evidence="9" type="ORF">E1301_Tti002611</name>
</gene>
<keyword evidence="2" id="KW-0677">Repeat</keyword>
<evidence type="ECO:0000313" key="9">
    <source>
        <dbReference type="EMBL" id="KAA0707290.1"/>
    </source>
</evidence>
<feature type="domain" description="C2H2-type" evidence="8">
    <location>
        <begin position="279"/>
        <end position="307"/>
    </location>
</feature>
<dbReference type="Gene3D" id="3.30.160.60">
    <property type="entry name" value="Classic Zinc Finger"/>
    <property type="match status" value="3"/>
</dbReference>
<dbReference type="InterPro" id="IPR013087">
    <property type="entry name" value="Znf_C2H2_type"/>
</dbReference>
<dbReference type="EMBL" id="SOYY01000020">
    <property type="protein sequence ID" value="KAA0707290.1"/>
    <property type="molecule type" value="Genomic_DNA"/>
</dbReference>
<feature type="compositionally biased region" description="Basic residues" evidence="7">
    <location>
        <begin position="374"/>
        <end position="384"/>
    </location>
</feature>
<evidence type="ECO:0000256" key="1">
    <source>
        <dbReference type="ARBA" id="ARBA00022723"/>
    </source>
</evidence>
<evidence type="ECO:0000256" key="2">
    <source>
        <dbReference type="ARBA" id="ARBA00022737"/>
    </source>
</evidence>
<accession>A0A5A9NCA3</accession>
<protein>
    <recommendedName>
        <fullName evidence="8">C2H2-type domain-containing protein</fullName>
    </recommendedName>
</protein>
<name>A0A5A9NCA3_9TELE</name>
<dbReference type="InterPro" id="IPR050826">
    <property type="entry name" value="Krueppel_C2H2_ZnFinger"/>
</dbReference>
<dbReference type="PROSITE" id="PS50157">
    <property type="entry name" value="ZINC_FINGER_C2H2_2"/>
    <property type="match status" value="3"/>
</dbReference>
<keyword evidence="1" id="KW-0479">Metal-binding</keyword>
<dbReference type="PROSITE" id="PS00028">
    <property type="entry name" value="ZINC_FINGER_C2H2_1"/>
    <property type="match status" value="4"/>
</dbReference>
<reference evidence="9 10" key="1">
    <citation type="journal article" date="2019" name="Mol. Ecol. Resour.">
        <title>Chromosome-level genome assembly of Triplophysa tibetana, a fish adapted to the harsh high-altitude environment of the Tibetan Plateau.</title>
        <authorList>
            <person name="Yang X."/>
            <person name="Liu H."/>
            <person name="Ma Z."/>
            <person name="Zou Y."/>
            <person name="Zou M."/>
            <person name="Mao Y."/>
            <person name="Li X."/>
            <person name="Wang H."/>
            <person name="Chen T."/>
            <person name="Wang W."/>
            <person name="Yang R."/>
        </authorList>
    </citation>
    <scope>NUCLEOTIDE SEQUENCE [LARGE SCALE GENOMIC DNA]</scope>
    <source>
        <strain evidence="9">TTIB1903HZAU</strain>
        <tissue evidence="9">Muscle</tissue>
    </source>
</reference>
<feature type="region of interest" description="Disordered" evidence="7">
    <location>
        <begin position="374"/>
        <end position="400"/>
    </location>
</feature>
<feature type="domain" description="C2H2-type" evidence="8">
    <location>
        <begin position="70"/>
        <end position="98"/>
    </location>
</feature>
<dbReference type="SMART" id="SM00355">
    <property type="entry name" value="ZnF_C2H2"/>
    <property type="match status" value="6"/>
</dbReference>
<comment type="caution">
    <text evidence="9">The sequence shown here is derived from an EMBL/GenBank/DDBJ whole genome shotgun (WGS) entry which is preliminary data.</text>
</comment>
<organism evidence="9 10">
    <name type="scientific">Triplophysa tibetana</name>
    <dbReference type="NCBI Taxonomy" id="1572043"/>
    <lineage>
        <taxon>Eukaryota</taxon>
        <taxon>Metazoa</taxon>
        <taxon>Chordata</taxon>
        <taxon>Craniata</taxon>
        <taxon>Vertebrata</taxon>
        <taxon>Euteleostomi</taxon>
        <taxon>Actinopterygii</taxon>
        <taxon>Neopterygii</taxon>
        <taxon>Teleostei</taxon>
        <taxon>Ostariophysi</taxon>
        <taxon>Cypriniformes</taxon>
        <taxon>Nemacheilidae</taxon>
        <taxon>Triplophysa</taxon>
    </lineage>
</organism>
<keyword evidence="5" id="KW-0539">Nucleus</keyword>
<dbReference type="GO" id="GO:0008270">
    <property type="term" value="F:zinc ion binding"/>
    <property type="evidence" value="ECO:0007669"/>
    <property type="project" value="UniProtKB-KW"/>
</dbReference>
<keyword evidence="10" id="KW-1185">Reference proteome</keyword>
<dbReference type="SUPFAM" id="SSF57667">
    <property type="entry name" value="beta-beta-alpha zinc fingers"/>
    <property type="match status" value="3"/>
</dbReference>
<evidence type="ECO:0000256" key="7">
    <source>
        <dbReference type="SAM" id="MobiDB-lite"/>
    </source>
</evidence>